<dbReference type="PRINTS" id="PR00455">
    <property type="entry name" value="HTHTETR"/>
</dbReference>
<dbReference type="AlphaFoldDB" id="A0A1H0U5I1"/>
<dbReference type="Gene3D" id="1.10.10.60">
    <property type="entry name" value="Homeodomain-like"/>
    <property type="match status" value="1"/>
</dbReference>
<dbReference type="EMBL" id="FNJM01000009">
    <property type="protein sequence ID" value="SDP61419.1"/>
    <property type="molecule type" value="Genomic_DNA"/>
</dbReference>
<dbReference type="InterPro" id="IPR001647">
    <property type="entry name" value="HTH_TetR"/>
</dbReference>
<organism evidence="5 6">
    <name type="scientific">Clostridium gasigenes</name>
    <dbReference type="NCBI Taxonomy" id="94869"/>
    <lineage>
        <taxon>Bacteria</taxon>
        <taxon>Bacillati</taxon>
        <taxon>Bacillota</taxon>
        <taxon>Clostridia</taxon>
        <taxon>Eubacteriales</taxon>
        <taxon>Clostridiaceae</taxon>
        <taxon>Clostridium</taxon>
    </lineage>
</organism>
<reference evidence="5 6" key="1">
    <citation type="submission" date="2016-10" db="EMBL/GenBank/DDBJ databases">
        <authorList>
            <person name="de Groot N.N."/>
        </authorList>
    </citation>
    <scope>NUCLEOTIDE SEQUENCE [LARGE SCALE GENOMIC DNA]</scope>
    <source>
        <strain evidence="5 6">DSM 12272</strain>
    </source>
</reference>
<evidence type="ECO:0000313" key="5">
    <source>
        <dbReference type="EMBL" id="SDP61419.1"/>
    </source>
</evidence>
<dbReference type="Proteomes" id="UP000198597">
    <property type="component" value="Unassembled WGS sequence"/>
</dbReference>
<dbReference type="STRING" id="94869.SAMN04488529_10969"/>
<proteinExistence type="predicted"/>
<dbReference type="PANTHER" id="PTHR43479">
    <property type="entry name" value="ACREF/ENVCD OPERON REPRESSOR-RELATED"/>
    <property type="match status" value="1"/>
</dbReference>
<protein>
    <submittedName>
        <fullName evidence="5">DNA-binding transcriptional regulator, AcrR family</fullName>
    </submittedName>
    <submittedName>
        <fullName evidence="4">TetR/AcrR family transcriptional regulator</fullName>
    </submittedName>
</protein>
<dbReference type="OrthoDB" id="9785164at2"/>
<evidence type="ECO:0000313" key="7">
    <source>
        <dbReference type="Proteomes" id="UP000585258"/>
    </source>
</evidence>
<reference evidence="4 7" key="2">
    <citation type="submission" date="2020-08" db="EMBL/GenBank/DDBJ databases">
        <title>Clostridia isolated from Swiss meat.</title>
        <authorList>
            <person name="Wambui J."/>
            <person name="Stevens M.J.A."/>
            <person name="Stephan R."/>
        </authorList>
    </citation>
    <scope>NUCLEOTIDE SEQUENCE [LARGE SCALE GENOMIC DNA]</scope>
    <source>
        <strain evidence="4 7">CM001</strain>
    </source>
</reference>
<dbReference type="Gene3D" id="1.10.357.10">
    <property type="entry name" value="Tetracycline Repressor, domain 2"/>
    <property type="match status" value="1"/>
</dbReference>
<sequence length="195" mass="22345">MNKTKKAIFDSAIKVFSSYGYEGATVEEVAINAGVAKGTLYYHFKGKEDLFNFIIKEGINFIKEEVLEAVIGIKDPIEKMKISATVQLKYVYENKDLFRVIMSQMWGIASRHKEMREQVKTLINITTVGFDEVIAEKHSKGLNSEILGYSFIGVLFSSALYEIINEGQYDHDEIVEKFMNQVRYGIQLKEDKIFN</sequence>
<dbReference type="EMBL" id="JACKWY010000003">
    <property type="protein sequence ID" value="MBB6714473.1"/>
    <property type="molecule type" value="Genomic_DNA"/>
</dbReference>
<evidence type="ECO:0000256" key="2">
    <source>
        <dbReference type="PROSITE-ProRule" id="PRU00335"/>
    </source>
</evidence>
<evidence type="ECO:0000313" key="4">
    <source>
        <dbReference type="EMBL" id="MBB6714473.1"/>
    </source>
</evidence>
<dbReference type="RefSeq" id="WP_089971046.1">
    <property type="nucleotide sequence ID" value="NZ_CP071376.1"/>
</dbReference>
<dbReference type="SUPFAM" id="SSF48498">
    <property type="entry name" value="Tetracyclin repressor-like, C-terminal domain"/>
    <property type="match status" value="1"/>
</dbReference>
<evidence type="ECO:0000256" key="1">
    <source>
        <dbReference type="ARBA" id="ARBA00023125"/>
    </source>
</evidence>
<feature type="domain" description="HTH tetR-type" evidence="3">
    <location>
        <begin position="2"/>
        <end position="62"/>
    </location>
</feature>
<dbReference type="PROSITE" id="PS50977">
    <property type="entry name" value="HTH_TETR_2"/>
    <property type="match status" value="1"/>
</dbReference>
<accession>A0A1H0U5I1</accession>
<dbReference type="Proteomes" id="UP000585258">
    <property type="component" value="Unassembled WGS sequence"/>
</dbReference>
<keyword evidence="6" id="KW-1185">Reference proteome</keyword>
<dbReference type="PANTHER" id="PTHR43479:SF11">
    <property type="entry name" value="ACREF_ENVCD OPERON REPRESSOR-RELATED"/>
    <property type="match status" value="1"/>
</dbReference>
<gene>
    <name evidence="4" type="ORF">H7E68_06980</name>
    <name evidence="5" type="ORF">SAMN04488529_10969</name>
</gene>
<dbReference type="InterPro" id="IPR023772">
    <property type="entry name" value="DNA-bd_HTH_TetR-type_CS"/>
</dbReference>
<dbReference type="Pfam" id="PF00440">
    <property type="entry name" value="TetR_N"/>
    <property type="match status" value="1"/>
</dbReference>
<dbReference type="InterPro" id="IPR009057">
    <property type="entry name" value="Homeodomain-like_sf"/>
</dbReference>
<evidence type="ECO:0000313" key="6">
    <source>
        <dbReference type="Proteomes" id="UP000198597"/>
    </source>
</evidence>
<dbReference type="SUPFAM" id="SSF46689">
    <property type="entry name" value="Homeodomain-like"/>
    <property type="match status" value="1"/>
</dbReference>
<keyword evidence="1 2" id="KW-0238">DNA-binding</keyword>
<dbReference type="InterPro" id="IPR050624">
    <property type="entry name" value="HTH-type_Tx_Regulator"/>
</dbReference>
<evidence type="ECO:0000259" key="3">
    <source>
        <dbReference type="PROSITE" id="PS50977"/>
    </source>
</evidence>
<feature type="DNA-binding region" description="H-T-H motif" evidence="2">
    <location>
        <begin position="25"/>
        <end position="44"/>
    </location>
</feature>
<dbReference type="PROSITE" id="PS01081">
    <property type="entry name" value="HTH_TETR_1"/>
    <property type="match status" value="1"/>
</dbReference>
<name>A0A1H0U5I1_9CLOT</name>
<dbReference type="GO" id="GO:0003677">
    <property type="term" value="F:DNA binding"/>
    <property type="evidence" value="ECO:0007669"/>
    <property type="project" value="UniProtKB-UniRule"/>
</dbReference>
<dbReference type="GeneID" id="65308324"/>
<dbReference type="InterPro" id="IPR036271">
    <property type="entry name" value="Tet_transcr_reg_TetR-rel_C_sf"/>
</dbReference>